<dbReference type="InterPro" id="IPR029063">
    <property type="entry name" value="SAM-dependent_MTases_sf"/>
</dbReference>
<protein>
    <recommendedName>
        <fullName evidence="3">Methyltransferase type 11 domain-containing protein</fullName>
    </recommendedName>
</protein>
<dbReference type="AlphaFoldDB" id="A0A5M3XJX2"/>
<reference evidence="1 2" key="1">
    <citation type="submission" date="2019-10" db="EMBL/GenBank/DDBJ databases">
        <title>Whole genome shotgun sequence of Acrocarpospora pleiomorpha NBRC 16267.</title>
        <authorList>
            <person name="Ichikawa N."/>
            <person name="Kimura A."/>
            <person name="Kitahashi Y."/>
            <person name="Komaki H."/>
            <person name="Oguchi A."/>
        </authorList>
    </citation>
    <scope>NUCLEOTIDE SEQUENCE [LARGE SCALE GENOMIC DNA]</scope>
    <source>
        <strain evidence="1 2">NBRC 16267</strain>
    </source>
</reference>
<dbReference type="SUPFAM" id="SSF53335">
    <property type="entry name" value="S-adenosyl-L-methionine-dependent methyltransferases"/>
    <property type="match status" value="1"/>
</dbReference>
<keyword evidence="2" id="KW-1185">Reference proteome</keyword>
<gene>
    <name evidence="1" type="ORF">Aple_040280</name>
</gene>
<name>A0A5M3XJX2_9ACTN</name>
<proteinExistence type="predicted"/>
<evidence type="ECO:0008006" key="3">
    <source>
        <dbReference type="Google" id="ProtNLM"/>
    </source>
</evidence>
<sequence length="102" mass="11015">MLRAYVQNLRTHLAEVSRVVAPGGLVVYSVANSVRAGRIFDLAAGLAQLLDEVGFSDVHAVPRVQAGRRILPPGRDARSGRFSSDPRKAGVREYVVYGAARL</sequence>
<accession>A0A5M3XJX2</accession>
<dbReference type="EMBL" id="BLAF01000021">
    <property type="protein sequence ID" value="GES21132.1"/>
    <property type="molecule type" value="Genomic_DNA"/>
</dbReference>
<evidence type="ECO:0000313" key="1">
    <source>
        <dbReference type="EMBL" id="GES21132.1"/>
    </source>
</evidence>
<dbReference type="Proteomes" id="UP000377595">
    <property type="component" value="Unassembled WGS sequence"/>
</dbReference>
<comment type="caution">
    <text evidence="1">The sequence shown here is derived from an EMBL/GenBank/DDBJ whole genome shotgun (WGS) entry which is preliminary data.</text>
</comment>
<organism evidence="1 2">
    <name type="scientific">Acrocarpospora pleiomorpha</name>
    <dbReference type="NCBI Taxonomy" id="90975"/>
    <lineage>
        <taxon>Bacteria</taxon>
        <taxon>Bacillati</taxon>
        <taxon>Actinomycetota</taxon>
        <taxon>Actinomycetes</taxon>
        <taxon>Streptosporangiales</taxon>
        <taxon>Streptosporangiaceae</taxon>
        <taxon>Acrocarpospora</taxon>
    </lineage>
</organism>
<evidence type="ECO:0000313" key="2">
    <source>
        <dbReference type="Proteomes" id="UP000377595"/>
    </source>
</evidence>
<dbReference type="Gene3D" id="3.40.50.150">
    <property type="entry name" value="Vaccinia Virus protein VP39"/>
    <property type="match status" value="1"/>
</dbReference>